<feature type="transmembrane region" description="Helical" evidence="9">
    <location>
        <begin position="131"/>
        <end position="150"/>
    </location>
</feature>
<dbReference type="AlphaFoldDB" id="A0A7W7D2U5"/>
<comment type="catalytic activity">
    <reaction evidence="1">
        <text>ATP + protein L-histidine = ADP + protein N-phospho-L-histidine.</text>
        <dbReference type="EC" id="2.7.13.3"/>
    </reaction>
</comment>
<dbReference type="GO" id="GO:0046983">
    <property type="term" value="F:protein dimerization activity"/>
    <property type="evidence" value="ECO:0007669"/>
    <property type="project" value="InterPro"/>
</dbReference>
<keyword evidence="9" id="KW-1133">Transmembrane helix</keyword>
<dbReference type="GO" id="GO:0005524">
    <property type="term" value="F:ATP binding"/>
    <property type="evidence" value="ECO:0007669"/>
    <property type="project" value="UniProtKB-KW"/>
</dbReference>
<evidence type="ECO:0000256" key="2">
    <source>
        <dbReference type="ARBA" id="ARBA00012438"/>
    </source>
</evidence>
<sequence length="666" mass="68614">MAGRRAVWIAWVLCAVTLLGGVGAIVLGVHNGAAAYGAAKSHLLFVGTCAVAGALVAGSRPRNALGWALLVSASSFGLLEFFGEYAIAGTGPGARLAGWPENWLWVPANLGMALVPLLFPDGLRPRAKLWWALLGPLFAVALTAAVLGALRPGPSGQVRDGAGVDNPFGVAGLVPAADAVGAAFTVLAGLAFVGGGGAVLWRARHADEVRRRQIKWVAWASAVAAVVVAARLVAGLIDADTGSVWPRASLVWEAAGAVALSLLPAAVTVAVLRHRLYDIDVLITRTLLYGALSACLLGGYALIAGYLGALLGRSTSLSVSAPAAAAVAVAFAPLRDRIQRGITILMHGRREEPYVVLARLGRRLDDAVAPAAVLPLIAETVAETLRASYVAVTVTDGPAAVGSLPGDAVPADLPLTYQGSPVGTLSIWPRPPFDEAVLADLARQVGAAVHSARLAADLQRSRERLVMAREEERRRLRRDLHDGLGPTLAALTMRAEAAQDARPDTLKTLLAKVVDDAEAAVGDVRRLVDGLRPAALDSLGLTGALAAHLAGLPAGSPAVRLSAPDELPVLPAATEVAAYRIAVEAVTNVCRHAKAAEASVRLSIVADRLVVEVGDDGRGLDGVRPGVGLTSMRERADELGGSLTVETGTAGTRIRAELPATAPEGN</sequence>
<dbReference type="RefSeq" id="WP_184956015.1">
    <property type="nucleotide sequence ID" value="NZ_BOMC01000025.1"/>
</dbReference>
<protein>
    <recommendedName>
        <fullName evidence="2">histidine kinase</fullName>
        <ecNumber evidence="2">2.7.13.3</ecNumber>
    </recommendedName>
</protein>
<feature type="domain" description="Histidine kinase/HSP90-like ATPase" evidence="10">
    <location>
        <begin position="573"/>
        <end position="662"/>
    </location>
</feature>
<keyword evidence="12" id="KW-1185">Reference proteome</keyword>
<keyword evidence="3" id="KW-0597">Phosphoprotein</keyword>
<feature type="transmembrane region" description="Helical" evidence="9">
    <location>
        <begin position="254"/>
        <end position="274"/>
    </location>
</feature>
<keyword evidence="5" id="KW-0547">Nucleotide-binding</keyword>
<keyword evidence="6 11" id="KW-0418">Kinase</keyword>
<dbReference type="EMBL" id="JACHMF010000001">
    <property type="protein sequence ID" value="MBB4697953.1"/>
    <property type="molecule type" value="Genomic_DNA"/>
</dbReference>
<dbReference type="SUPFAM" id="SSF55874">
    <property type="entry name" value="ATPase domain of HSP90 chaperone/DNA topoisomerase II/histidine kinase"/>
    <property type="match status" value="1"/>
</dbReference>
<evidence type="ECO:0000313" key="11">
    <source>
        <dbReference type="EMBL" id="MBB4697953.1"/>
    </source>
</evidence>
<accession>A0A7W7D2U5</accession>
<dbReference type="EC" id="2.7.13.3" evidence="2"/>
<dbReference type="SMART" id="SM00387">
    <property type="entry name" value="HATPase_c"/>
    <property type="match status" value="1"/>
</dbReference>
<evidence type="ECO:0000256" key="9">
    <source>
        <dbReference type="SAM" id="Phobius"/>
    </source>
</evidence>
<dbReference type="InterPro" id="IPR036890">
    <property type="entry name" value="HATPase_C_sf"/>
</dbReference>
<reference evidence="11 12" key="1">
    <citation type="submission" date="2020-08" db="EMBL/GenBank/DDBJ databases">
        <title>Sequencing the genomes of 1000 actinobacteria strains.</title>
        <authorList>
            <person name="Klenk H.-P."/>
        </authorList>
    </citation>
    <scope>NUCLEOTIDE SEQUENCE [LARGE SCALE GENOMIC DNA]</scope>
    <source>
        <strain evidence="11 12">DSM 45518</strain>
    </source>
</reference>
<dbReference type="Pfam" id="PF07730">
    <property type="entry name" value="HisKA_3"/>
    <property type="match status" value="1"/>
</dbReference>
<dbReference type="InterPro" id="IPR011712">
    <property type="entry name" value="Sig_transdc_His_kin_sub3_dim/P"/>
</dbReference>
<evidence type="ECO:0000256" key="4">
    <source>
        <dbReference type="ARBA" id="ARBA00022679"/>
    </source>
</evidence>
<proteinExistence type="predicted"/>
<keyword evidence="4" id="KW-0808">Transferase</keyword>
<feature type="transmembrane region" description="Helical" evidence="9">
    <location>
        <begin position="216"/>
        <end position="234"/>
    </location>
</feature>
<evidence type="ECO:0000256" key="3">
    <source>
        <dbReference type="ARBA" id="ARBA00022553"/>
    </source>
</evidence>
<dbReference type="PANTHER" id="PTHR24421:SF10">
    <property type="entry name" value="NITRATE_NITRITE SENSOR PROTEIN NARQ"/>
    <property type="match status" value="1"/>
</dbReference>
<dbReference type="Gene3D" id="1.20.5.1930">
    <property type="match status" value="1"/>
</dbReference>
<dbReference type="Gene3D" id="3.30.565.10">
    <property type="entry name" value="Histidine kinase-like ATPase, C-terminal domain"/>
    <property type="match status" value="1"/>
</dbReference>
<keyword evidence="8" id="KW-0902">Two-component regulatory system</keyword>
<feature type="transmembrane region" description="Helical" evidence="9">
    <location>
        <begin position="34"/>
        <end position="57"/>
    </location>
</feature>
<keyword evidence="9" id="KW-0812">Transmembrane</keyword>
<feature type="transmembrane region" description="Helical" evidence="9">
    <location>
        <begin position="64"/>
        <end position="82"/>
    </location>
</feature>
<evidence type="ECO:0000313" key="12">
    <source>
        <dbReference type="Proteomes" id="UP000542742"/>
    </source>
</evidence>
<comment type="caution">
    <text evidence="11">The sequence shown here is derived from an EMBL/GenBank/DDBJ whole genome shotgun (WGS) entry which is preliminary data.</text>
</comment>
<feature type="transmembrane region" description="Helical" evidence="9">
    <location>
        <begin position="170"/>
        <end position="195"/>
    </location>
</feature>
<organism evidence="11 12">
    <name type="scientific">Paractinoplanes abujensis</name>
    <dbReference type="NCBI Taxonomy" id="882441"/>
    <lineage>
        <taxon>Bacteria</taxon>
        <taxon>Bacillati</taxon>
        <taxon>Actinomycetota</taxon>
        <taxon>Actinomycetes</taxon>
        <taxon>Micromonosporales</taxon>
        <taxon>Micromonosporaceae</taxon>
        <taxon>Paractinoplanes</taxon>
    </lineage>
</organism>
<dbReference type="Pfam" id="PF02518">
    <property type="entry name" value="HATPase_c"/>
    <property type="match status" value="1"/>
</dbReference>
<feature type="transmembrane region" description="Helical" evidence="9">
    <location>
        <begin position="286"/>
        <end position="309"/>
    </location>
</feature>
<evidence type="ECO:0000256" key="5">
    <source>
        <dbReference type="ARBA" id="ARBA00022741"/>
    </source>
</evidence>
<evidence type="ECO:0000256" key="7">
    <source>
        <dbReference type="ARBA" id="ARBA00022840"/>
    </source>
</evidence>
<keyword evidence="9" id="KW-0472">Membrane</keyword>
<dbReference type="InterPro" id="IPR003594">
    <property type="entry name" value="HATPase_dom"/>
</dbReference>
<dbReference type="GO" id="GO:0016020">
    <property type="term" value="C:membrane"/>
    <property type="evidence" value="ECO:0007669"/>
    <property type="project" value="InterPro"/>
</dbReference>
<dbReference type="PANTHER" id="PTHR24421">
    <property type="entry name" value="NITRATE/NITRITE SENSOR PROTEIN NARX-RELATED"/>
    <property type="match status" value="1"/>
</dbReference>
<evidence type="ECO:0000259" key="10">
    <source>
        <dbReference type="SMART" id="SM00387"/>
    </source>
</evidence>
<evidence type="ECO:0000256" key="6">
    <source>
        <dbReference type="ARBA" id="ARBA00022777"/>
    </source>
</evidence>
<keyword evidence="7" id="KW-0067">ATP-binding</keyword>
<evidence type="ECO:0000256" key="8">
    <source>
        <dbReference type="ARBA" id="ARBA00023012"/>
    </source>
</evidence>
<name>A0A7W7D2U5_9ACTN</name>
<dbReference type="Proteomes" id="UP000542742">
    <property type="component" value="Unassembled WGS sequence"/>
</dbReference>
<evidence type="ECO:0000256" key="1">
    <source>
        <dbReference type="ARBA" id="ARBA00000085"/>
    </source>
</evidence>
<dbReference type="GO" id="GO:0000155">
    <property type="term" value="F:phosphorelay sensor kinase activity"/>
    <property type="evidence" value="ECO:0007669"/>
    <property type="project" value="InterPro"/>
</dbReference>
<feature type="transmembrane region" description="Helical" evidence="9">
    <location>
        <begin position="102"/>
        <end position="119"/>
    </location>
</feature>
<dbReference type="InterPro" id="IPR050482">
    <property type="entry name" value="Sensor_HK_TwoCompSys"/>
</dbReference>
<gene>
    <name evidence="11" type="ORF">BKA14_008101</name>
</gene>
<dbReference type="CDD" id="cd16917">
    <property type="entry name" value="HATPase_UhpB-NarQ-NarX-like"/>
    <property type="match status" value="1"/>
</dbReference>